<evidence type="ECO:0000313" key="3">
    <source>
        <dbReference type="Proteomes" id="UP000324222"/>
    </source>
</evidence>
<evidence type="ECO:0000256" key="1">
    <source>
        <dbReference type="SAM" id="MobiDB-lite"/>
    </source>
</evidence>
<dbReference type="AlphaFoldDB" id="A0A5B7KG13"/>
<evidence type="ECO:0000313" key="2">
    <source>
        <dbReference type="EMBL" id="MPD05796.1"/>
    </source>
</evidence>
<organism evidence="2 3">
    <name type="scientific">Portunus trituberculatus</name>
    <name type="common">Swimming crab</name>
    <name type="synonym">Neptunus trituberculatus</name>
    <dbReference type="NCBI Taxonomy" id="210409"/>
    <lineage>
        <taxon>Eukaryota</taxon>
        <taxon>Metazoa</taxon>
        <taxon>Ecdysozoa</taxon>
        <taxon>Arthropoda</taxon>
        <taxon>Crustacea</taxon>
        <taxon>Multicrustacea</taxon>
        <taxon>Malacostraca</taxon>
        <taxon>Eumalacostraca</taxon>
        <taxon>Eucarida</taxon>
        <taxon>Decapoda</taxon>
        <taxon>Pleocyemata</taxon>
        <taxon>Brachyura</taxon>
        <taxon>Eubrachyura</taxon>
        <taxon>Portunoidea</taxon>
        <taxon>Portunidae</taxon>
        <taxon>Portuninae</taxon>
        <taxon>Portunus</taxon>
    </lineage>
</organism>
<sequence>MCNSPRSSAGHPASLPQYGASSELIDRSSGRTEPTSTHSTHRESEVTMP</sequence>
<feature type="region of interest" description="Disordered" evidence="1">
    <location>
        <begin position="1"/>
        <end position="49"/>
    </location>
</feature>
<gene>
    <name evidence="2" type="ORF">E2C01_101563</name>
</gene>
<accession>A0A5B7KG13</accession>
<reference evidence="2 3" key="1">
    <citation type="submission" date="2019-05" db="EMBL/GenBank/DDBJ databases">
        <title>Another draft genome of Portunus trituberculatus and its Hox gene families provides insights of decapod evolution.</title>
        <authorList>
            <person name="Jeong J.-H."/>
            <person name="Song I."/>
            <person name="Kim S."/>
            <person name="Choi T."/>
            <person name="Kim D."/>
            <person name="Ryu S."/>
            <person name="Kim W."/>
        </authorList>
    </citation>
    <scope>NUCLEOTIDE SEQUENCE [LARGE SCALE GENOMIC DNA]</scope>
    <source>
        <tissue evidence="2">Muscle</tissue>
    </source>
</reference>
<proteinExistence type="predicted"/>
<comment type="caution">
    <text evidence="2">The sequence shown here is derived from an EMBL/GenBank/DDBJ whole genome shotgun (WGS) entry which is preliminary data.</text>
</comment>
<dbReference type="EMBL" id="VSRR010147811">
    <property type="protein sequence ID" value="MPD05796.1"/>
    <property type="molecule type" value="Genomic_DNA"/>
</dbReference>
<name>A0A5B7KG13_PORTR</name>
<feature type="compositionally biased region" description="Basic and acidic residues" evidence="1">
    <location>
        <begin position="40"/>
        <end position="49"/>
    </location>
</feature>
<keyword evidence="3" id="KW-1185">Reference proteome</keyword>
<protein>
    <submittedName>
        <fullName evidence="2">Uncharacterized protein</fullName>
    </submittedName>
</protein>
<dbReference type="Proteomes" id="UP000324222">
    <property type="component" value="Unassembled WGS sequence"/>
</dbReference>